<dbReference type="STRING" id="29655.A0A0K9PHP8"/>
<dbReference type="OrthoDB" id="1880113at2759"/>
<evidence type="ECO:0000313" key="3">
    <source>
        <dbReference type="Proteomes" id="UP000036987"/>
    </source>
</evidence>
<keyword evidence="3" id="KW-1185">Reference proteome</keyword>
<protein>
    <submittedName>
        <fullName evidence="2">Uncharacterized protein</fullName>
    </submittedName>
</protein>
<accession>A0A0K9PHP8</accession>
<sequence length="133" mass="15049">MYSNQATVQPAAMLSSASSLTETVQKLQQVSIQSEEPTPAKHIASTNHMRFPPRPCKGSSGTKCMVKANHFMAELPKKDLHQYDYARRKFPFYCFEFNEPINRRLELIGTGSIKAASPFSFIRVTYFIKVANN</sequence>
<name>A0A0K9PHP8_ZOSMR</name>
<dbReference type="Proteomes" id="UP000036987">
    <property type="component" value="Unassembled WGS sequence"/>
</dbReference>
<organism evidence="2 3">
    <name type="scientific">Zostera marina</name>
    <name type="common">Eelgrass</name>
    <dbReference type="NCBI Taxonomy" id="29655"/>
    <lineage>
        <taxon>Eukaryota</taxon>
        <taxon>Viridiplantae</taxon>
        <taxon>Streptophyta</taxon>
        <taxon>Embryophyta</taxon>
        <taxon>Tracheophyta</taxon>
        <taxon>Spermatophyta</taxon>
        <taxon>Magnoliopsida</taxon>
        <taxon>Liliopsida</taxon>
        <taxon>Zosteraceae</taxon>
        <taxon>Zostera</taxon>
    </lineage>
</organism>
<evidence type="ECO:0000313" key="2">
    <source>
        <dbReference type="EMBL" id="KMZ67757.1"/>
    </source>
</evidence>
<comment type="caution">
    <text evidence="2">The sequence shown here is derived from an EMBL/GenBank/DDBJ whole genome shotgun (WGS) entry which is preliminary data.</text>
</comment>
<dbReference type="EMBL" id="LFYR01000889">
    <property type="protein sequence ID" value="KMZ67757.1"/>
    <property type="molecule type" value="Genomic_DNA"/>
</dbReference>
<proteinExistence type="predicted"/>
<gene>
    <name evidence="2" type="ORF">ZOSMA_25G01480</name>
</gene>
<reference evidence="3" key="1">
    <citation type="journal article" date="2016" name="Nature">
        <title>The genome of the seagrass Zostera marina reveals angiosperm adaptation to the sea.</title>
        <authorList>
            <person name="Olsen J.L."/>
            <person name="Rouze P."/>
            <person name="Verhelst B."/>
            <person name="Lin Y.-C."/>
            <person name="Bayer T."/>
            <person name="Collen J."/>
            <person name="Dattolo E."/>
            <person name="De Paoli E."/>
            <person name="Dittami S."/>
            <person name="Maumus F."/>
            <person name="Michel G."/>
            <person name="Kersting A."/>
            <person name="Lauritano C."/>
            <person name="Lohaus R."/>
            <person name="Toepel M."/>
            <person name="Tonon T."/>
            <person name="Vanneste K."/>
            <person name="Amirebrahimi M."/>
            <person name="Brakel J."/>
            <person name="Bostroem C."/>
            <person name="Chovatia M."/>
            <person name="Grimwood J."/>
            <person name="Jenkins J.W."/>
            <person name="Jueterbock A."/>
            <person name="Mraz A."/>
            <person name="Stam W.T."/>
            <person name="Tice H."/>
            <person name="Bornberg-Bauer E."/>
            <person name="Green P.J."/>
            <person name="Pearson G.A."/>
            <person name="Procaccini G."/>
            <person name="Duarte C.M."/>
            <person name="Schmutz J."/>
            <person name="Reusch T.B.H."/>
            <person name="Van de Peer Y."/>
        </authorList>
    </citation>
    <scope>NUCLEOTIDE SEQUENCE [LARGE SCALE GENOMIC DNA]</scope>
    <source>
        <strain evidence="3">cv. Finnish</strain>
    </source>
</reference>
<evidence type="ECO:0000256" key="1">
    <source>
        <dbReference type="SAM" id="MobiDB-lite"/>
    </source>
</evidence>
<feature type="region of interest" description="Disordered" evidence="1">
    <location>
        <begin position="31"/>
        <end position="54"/>
    </location>
</feature>
<dbReference type="AlphaFoldDB" id="A0A0K9PHP8"/>